<dbReference type="RefSeq" id="WP_322467440.1">
    <property type="nucleotide sequence ID" value="NZ_JAXOJX010000050.1"/>
</dbReference>
<gene>
    <name evidence="3" type="ORF">SM757_24760</name>
</gene>
<organism evidence="3 4">
    <name type="scientific">Azohydromonas lata</name>
    <dbReference type="NCBI Taxonomy" id="45677"/>
    <lineage>
        <taxon>Bacteria</taxon>
        <taxon>Pseudomonadati</taxon>
        <taxon>Pseudomonadota</taxon>
        <taxon>Betaproteobacteria</taxon>
        <taxon>Burkholderiales</taxon>
        <taxon>Sphaerotilaceae</taxon>
        <taxon>Azohydromonas</taxon>
    </lineage>
</organism>
<dbReference type="InterPro" id="IPR043502">
    <property type="entry name" value="DNA/RNA_pol_sf"/>
</dbReference>
<name>A0ABU5ILQ3_9BURK</name>
<keyword evidence="1" id="KW-0227">DNA damage</keyword>
<comment type="caution">
    <text evidence="3">The sequence shown here is derived from an EMBL/GenBank/DDBJ whole genome shotgun (WGS) entry which is preliminary data.</text>
</comment>
<dbReference type="PANTHER" id="PTHR35369">
    <property type="entry name" value="BLR3025 PROTEIN-RELATED"/>
    <property type="match status" value="1"/>
</dbReference>
<dbReference type="CDD" id="cd03468">
    <property type="entry name" value="PolY_like"/>
    <property type="match status" value="1"/>
</dbReference>
<dbReference type="EMBL" id="JAXOJX010000050">
    <property type="protein sequence ID" value="MDZ5459796.1"/>
    <property type="molecule type" value="Genomic_DNA"/>
</dbReference>
<feature type="region of interest" description="Disordered" evidence="2">
    <location>
        <begin position="416"/>
        <end position="438"/>
    </location>
</feature>
<keyword evidence="4" id="KW-1185">Reference proteome</keyword>
<protein>
    <submittedName>
        <fullName evidence="3">DNA polymerase Y family protein</fullName>
    </submittedName>
</protein>
<evidence type="ECO:0000256" key="2">
    <source>
        <dbReference type="SAM" id="MobiDB-lite"/>
    </source>
</evidence>
<proteinExistence type="predicted"/>
<reference evidence="3 4" key="1">
    <citation type="submission" date="2023-11" db="EMBL/GenBank/DDBJ databases">
        <title>Draft genome of Azohydromonas lata strain H1 (DSM1123), a polyhydroxyalkanoate producer.</title>
        <authorList>
            <person name="Traversa D."/>
            <person name="D'Addabbo P."/>
            <person name="Pazzani C."/>
            <person name="Manzari C."/>
            <person name="Chiara M."/>
            <person name="Scrascia M."/>
        </authorList>
    </citation>
    <scope>NUCLEOTIDE SEQUENCE [LARGE SCALE GENOMIC DNA]</scope>
    <source>
        <strain evidence="3 4">H1</strain>
    </source>
</reference>
<dbReference type="InterPro" id="IPR050356">
    <property type="entry name" value="SulA_CellDiv_inhibitor"/>
</dbReference>
<dbReference type="PANTHER" id="PTHR35369:SF2">
    <property type="entry name" value="BLR3025 PROTEIN"/>
    <property type="match status" value="1"/>
</dbReference>
<sequence>MLWAAACTPAPPTEGAPAGDPPALAALSHWALQFTPRVARVEEAVLMELRASLRLFGGAAALRARMAAEALELGACALSWGASTGLAALALARAGHAGCTEADDAVDAATLADKPAAARLCALLDGLALHTLSEARAHVPTLLRTGCSTLGGLRRLPRGGLSRRFGGELLQALDQAYGLRPEAWRWFTLPETFALELELPWRVEQAPALAQAARRLLLALCGWLAARHGGATAFTLYWAHDAMRSRAAGAGGELTLRTAEPTRDVAFLQRLLGEHLHRTALLAPAGALGLRLLQWQPLAAPGAGLLPDGRDEGEPLSQVLQRLSARLGEERVRRPLLVADHRPEWMQRWLSVQQGAPRPSALPPAQATLLPQPGFVLAQPLRLALKDNRPVYQGPLQLVAGPHRIEGGWWHRLGEEPGLEHGSAGGQGTPGGPGGQSAIASGHVQRDYWLAWSPHAGLLWIFQTRLADEASAWYLHGSFA</sequence>
<evidence type="ECO:0000313" key="4">
    <source>
        <dbReference type="Proteomes" id="UP001293718"/>
    </source>
</evidence>
<feature type="compositionally biased region" description="Gly residues" evidence="2">
    <location>
        <begin position="423"/>
        <end position="435"/>
    </location>
</feature>
<evidence type="ECO:0000256" key="1">
    <source>
        <dbReference type="ARBA" id="ARBA00022763"/>
    </source>
</evidence>
<evidence type="ECO:0000313" key="3">
    <source>
        <dbReference type="EMBL" id="MDZ5459796.1"/>
    </source>
</evidence>
<accession>A0ABU5ILQ3</accession>
<dbReference type="SUPFAM" id="SSF56672">
    <property type="entry name" value="DNA/RNA polymerases"/>
    <property type="match status" value="1"/>
</dbReference>
<dbReference type="Proteomes" id="UP001293718">
    <property type="component" value="Unassembled WGS sequence"/>
</dbReference>